<organism evidence="1 2">
    <name type="scientific">Haloarcula quadrata</name>
    <dbReference type="NCBI Taxonomy" id="182779"/>
    <lineage>
        <taxon>Archaea</taxon>
        <taxon>Methanobacteriati</taxon>
        <taxon>Methanobacteriota</taxon>
        <taxon>Stenosarchaea group</taxon>
        <taxon>Halobacteria</taxon>
        <taxon>Halobacteriales</taxon>
        <taxon>Haloarculaceae</taxon>
        <taxon>Haloarcula</taxon>
    </lineage>
</organism>
<proteinExistence type="predicted"/>
<protein>
    <submittedName>
        <fullName evidence="1">Uncharacterized protein</fullName>
    </submittedName>
</protein>
<comment type="caution">
    <text evidence="1">The sequence shown here is derived from an EMBL/GenBank/DDBJ whole genome shotgun (WGS) entry which is preliminary data.</text>
</comment>
<keyword evidence="2" id="KW-1185">Reference proteome</keyword>
<name>A0A495QV71_9EURY</name>
<sequence>MVLGEPEGEIQAVDTGHAVEPVGVEISGQAVGLTQFPEEYVGRARGGVLLLVAVLRNALGQ</sequence>
<gene>
    <name evidence="1" type="ORF">BDK61_3586</name>
</gene>
<evidence type="ECO:0000313" key="2">
    <source>
        <dbReference type="Proteomes" id="UP000268233"/>
    </source>
</evidence>
<dbReference type="AlphaFoldDB" id="A0A495QV71"/>
<dbReference type="Proteomes" id="UP000268233">
    <property type="component" value="Unassembled WGS sequence"/>
</dbReference>
<accession>A0A495QV71</accession>
<reference evidence="1 2" key="1">
    <citation type="submission" date="2018-10" db="EMBL/GenBank/DDBJ databases">
        <title>Genomic Encyclopedia of Archaeal and Bacterial Type Strains, Phase II (KMG-II): from individual species to whole genera.</title>
        <authorList>
            <person name="Goeker M."/>
        </authorList>
    </citation>
    <scope>NUCLEOTIDE SEQUENCE [LARGE SCALE GENOMIC DNA]</scope>
    <source>
        <strain evidence="1 2">DSM 11927</strain>
    </source>
</reference>
<dbReference type="EMBL" id="RBWW01000002">
    <property type="protein sequence ID" value="RKS77960.1"/>
    <property type="molecule type" value="Genomic_DNA"/>
</dbReference>
<evidence type="ECO:0000313" key="1">
    <source>
        <dbReference type="EMBL" id="RKS77960.1"/>
    </source>
</evidence>